<evidence type="ECO:0000313" key="3">
    <source>
        <dbReference type="Proteomes" id="UP000824596"/>
    </source>
</evidence>
<evidence type="ECO:0000313" key="2">
    <source>
        <dbReference type="EMBL" id="KAH0958218.1"/>
    </source>
</evidence>
<comment type="caution">
    <text evidence="2">The sequence shown here is derived from an EMBL/GenBank/DDBJ whole genome shotgun (WGS) entry which is preliminary data.</text>
</comment>
<dbReference type="AlphaFoldDB" id="A0A9P8SD06"/>
<feature type="compositionally biased region" description="Basic and acidic residues" evidence="1">
    <location>
        <begin position="1"/>
        <end position="10"/>
    </location>
</feature>
<keyword evidence="3" id="KW-1185">Reference proteome</keyword>
<evidence type="ECO:0000256" key="1">
    <source>
        <dbReference type="SAM" id="MobiDB-lite"/>
    </source>
</evidence>
<dbReference type="Proteomes" id="UP000824596">
    <property type="component" value="Unassembled WGS sequence"/>
</dbReference>
<dbReference type="EMBL" id="JAIZPD010000016">
    <property type="protein sequence ID" value="KAH0958218.1"/>
    <property type="molecule type" value="Genomic_DNA"/>
</dbReference>
<proteinExistence type="predicted"/>
<feature type="region of interest" description="Disordered" evidence="1">
    <location>
        <begin position="1"/>
        <end position="27"/>
    </location>
</feature>
<sequence>MTATHIHEAPTGKSGPPGLINRSPQPRGPGGWMWASYGCVKGPFLIGFMASGEDTGAGCHIRKIEKNPAAFLADVHSSKAVPGAARGQLSRK</sequence>
<reference evidence="2" key="1">
    <citation type="submission" date="2021-09" db="EMBL/GenBank/DDBJ databases">
        <title>A high-quality genome of the endoparasitic fungus Hirsutella rhossiliensis with a comparison of Hirsutella genomes reveals transposable elements contributing to genome size variation.</title>
        <authorList>
            <person name="Lin R."/>
            <person name="Jiao Y."/>
            <person name="Sun X."/>
            <person name="Ling J."/>
            <person name="Xie B."/>
            <person name="Cheng X."/>
        </authorList>
    </citation>
    <scope>NUCLEOTIDE SEQUENCE</scope>
    <source>
        <strain evidence="2">HR02</strain>
    </source>
</reference>
<dbReference type="RefSeq" id="XP_044715732.1">
    <property type="nucleotide sequence ID" value="XM_044868990.1"/>
</dbReference>
<gene>
    <name evidence="2" type="ORF">HRG_10519</name>
</gene>
<dbReference type="GeneID" id="68359648"/>
<name>A0A9P8SD06_9HYPO</name>
<accession>A0A9P8SD06</accession>
<protein>
    <submittedName>
        <fullName evidence="2">Uncharacterized protein</fullName>
    </submittedName>
</protein>
<organism evidence="2 3">
    <name type="scientific">Hirsutella rhossiliensis</name>
    <dbReference type="NCBI Taxonomy" id="111463"/>
    <lineage>
        <taxon>Eukaryota</taxon>
        <taxon>Fungi</taxon>
        <taxon>Dikarya</taxon>
        <taxon>Ascomycota</taxon>
        <taxon>Pezizomycotina</taxon>
        <taxon>Sordariomycetes</taxon>
        <taxon>Hypocreomycetidae</taxon>
        <taxon>Hypocreales</taxon>
        <taxon>Ophiocordycipitaceae</taxon>
        <taxon>Hirsutella</taxon>
    </lineage>
</organism>
<dbReference type="OrthoDB" id="3554264at2759"/>